<gene>
    <name evidence="2" type="ORF">JZ786_13865</name>
</gene>
<keyword evidence="1" id="KW-1133">Transmembrane helix</keyword>
<evidence type="ECO:0000313" key="3">
    <source>
        <dbReference type="Proteomes" id="UP000663505"/>
    </source>
</evidence>
<organism evidence="2 3">
    <name type="scientific">Alicyclobacillus mengziensis</name>
    <dbReference type="NCBI Taxonomy" id="2931921"/>
    <lineage>
        <taxon>Bacteria</taxon>
        <taxon>Bacillati</taxon>
        <taxon>Bacillota</taxon>
        <taxon>Bacilli</taxon>
        <taxon>Bacillales</taxon>
        <taxon>Alicyclobacillaceae</taxon>
        <taxon>Alicyclobacillus</taxon>
    </lineage>
</organism>
<evidence type="ECO:0000256" key="1">
    <source>
        <dbReference type="SAM" id="Phobius"/>
    </source>
</evidence>
<feature type="transmembrane region" description="Helical" evidence="1">
    <location>
        <begin position="7"/>
        <end position="27"/>
    </location>
</feature>
<accession>A0A9X7VV21</accession>
<dbReference type="RefSeq" id="WP_206655012.1">
    <property type="nucleotide sequence ID" value="NZ_CP071182.1"/>
</dbReference>
<proteinExistence type="predicted"/>
<dbReference type="AlphaFoldDB" id="A0A9X7VV21"/>
<keyword evidence="1" id="KW-0472">Membrane</keyword>
<sequence>MKRRWCVYVLIGIVFGVADFYLPSFIVPHLSMNSPVLEGIIGFALTFGVWLVPGIPIVIYETSVSRRRLSSALAICLTWCISVVVYYLTNVAQLAIGSSTQPDLRFSNHNSPFFWTNWESVLFSYVLTSTLEWSIVSILGGLIIGFLVSSTYMFVRGLRR</sequence>
<keyword evidence="3" id="KW-1185">Reference proteome</keyword>
<feature type="transmembrane region" description="Helical" evidence="1">
    <location>
        <begin position="72"/>
        <end position="89"/>
    </location>
</feature>
<keyword evidence="1" id="KW-0812">Transmembrane</keyword>
<protein>
    <submittedName>
        <fullName evidence="2">Uncharacterized protein</fullName>
    </submittedName>
</protein>
<reference evidence="2 3" key="1">
    <citation type="submission" date="2021-02" db="EMBL/GenBank/DDBJ databases">
        <title>Alicyclobacillus curvatus sp. nov. and Alicyclobacillus mengziensis sp. nov., two acidophilic bacteria isolated from acid mine drainage.</title>
        <authorList>
            <person name="Huang Y."/>
        </authorList>
    </citation>
    <scope>NUCLEOTIDE SEQUENCE [LARGE SCALE GENOMIC DNA]</scope>
    <source>
        <strain evidence="2 3">S30H14</strain>
    </source>
</reference>
<dbReference type="Proteomes" id="UP000663505">
    <property type="component" value="Chromosome"/>
</dbReference>
<evidence type="ECO:0000313" key="2">
    <source>
        <dbReference type="EMBL" id="QSO45643.1"/>
    </source>
</evidence>
<feature type="transmembrane region" description="Helical" evidence="1">
    <location>
        <begin position="133"/>
        <end position="155"/>
    </location>
</feature>
<dbReference type="KEGG" id="afx:JZ786_13865"/>
<feature type="transmembrane region" description="Helical" evidence="1">
    <location>
        <begin position="39"/>
        <end position="60"/>
    </location>
</feature>
<dbReference type="EMBL" id="CP071182">
    <property type="protein sequence ID" value="QSO45643.1"/>
    <property type="molecule type" value="Genomic_DNA"/>
</dbReference>
<name>A0A9X7VV21_9BACL</name>